<feature type="region of interest" description="Disordered" evidence="1">
    <location>
        <begin position="17"/>
        <end position="68"/>
    </location>
</feature>
<organism evidence="3 4">
    <name type="scientific">Roseburia inulinivorans</name>
    <dbReference type="NCBI Taxonomy" id="360807"/>
    <lineage>
        <taxon>Bacteria</taxon>
        <taxon>Bacillati</taxon>
        <taxon>Bacillota</taxon>
        <taxon>Clostridia</taxon>
        <taxon>Lachnospirales</taxon>
        <taxon>Lachnospiraceae</taxon>
        <taxon>Roseburia</taxon>
    </lineage>
</organism>
<feature type="compositionally biased region" description="Polar residues" evidence="1">
    <location>
        <begin position="17"/>
        <end position="26"/>
    </location>
</feature>
<protein>
    <submittedName>
        <fullName evidence="3">Alpha/beta hydrolase</fullName>
    </submittedName>
</protein>
<feature type="compositionally biased region" description="Basic and acidic residues" evidence="1">
    <location>
        <begin position="27"/>
        <end position="37"/>
    </location>
</feature>
<comment type="caution">
    <text evidence="3">The sequence shown here is derived from an EMBL/GenBank/DDBJ whole genome shotgun (WGS) entry which is preliminary data.</text>
</comment>
<feature type="domain" description="Peptidase S9 prolyl oligopeptidase catalytic" evidence="2">
    <location>
        <begin position="149"/>
        <end position="208"/>
    </location>
</feature>
<evidence type="ECO:0000259" key="2">
    <source>
        <dbReference type="Pfam" id="PF00326"/>
    </source>
</evidence>
<evidence type="ECO:0000256" key="1">
    <source>
        <dbReference type="SAM" id="MobiDB-lite"/>
    </source>
</evidence>
<evidence type="ECO:0000313" key="3">
    <source>
        <dbReference type="EMBL" id="RGR69741.1"/>
    </source>
</evidence>
<dbReference type="InterPro" id="IPR001375">
    <property type="entry name" value="Peptidase_S9_cat"/>
</dbReference>
<dbReference type="InterPro" id="IPR029058">
    <property type="entry name" value="AB_hydrolase_fold"/>
</dbReference>
<keyword evidence="3" id="KW-0378">Hydrolase</keyword>
<accession>A0A3R6CK08</accession>
<name>A0A3R6CK08_9FIRM</name>
<dbReference type="GO" id="GO:0006508">
    <property type="term" value="P:proteolysis"/>
    <property type="evidence" value="ECO:0007669"/>
    <property type="project" value="InterPro"/>
</dbReference>
<gene>
    <name evidence="3" type="ORF">DWY29_06010</name>
</gene>
<dbReference type="Pfam" id="PF00326">
    <property type="entry name" value="Peptidase_S9"/>
    <property type="match status" value="1"/>
</dbReference>
<dbReference type="Gene3D" id="3.40.50.1820">
    <property type="entry name" value="alpha/beta hydrolase"/>
    <property type="match status" value="1"/>
</dbReference>
<dbReference type="AlphaFoldDB" id="A0A3R6CK08"/>
<feature type="compositionally biased region" description="Acidic residues" evidence="1">
    <location>
        <begin position="45"/>
        <end position="60"/>
    </location>
</feature>
<dbReference type="Proteomes" id="UP000285820">
    <property type="component" value="Unassembled WGS sequence"/>
</dbReference>
<dbReference type="SUPFAM" id="SSF53474">
    <property type="entry name" value="alpha/beta-Hydrolases"/>
    <property type="match status" value="1"/>
</dbReference>
<dbReference type="GO" id="GO:0008236">
    <property type="term" value="F:serine-type peptidase activity"/>
    <property type="evidence" value="ECO:0007669"/>
    <property type="project" value="InterPro"/>
</dbReference>
<dbReference type="EMBL" id="QRUN01000005">
    <property type="protein sequence ID" value="RGR69741.1"/>
    <property type="molecule type" value="Genomic_DNA"/>
</dbReference>
<sequence length="309" mass="35126">MILFGFSIGYWFQRNKNSNTGQTESQTKLKENTKETGETYTGITSEEETETADTDPEESQTESVTEGTEEYRGFVIDNVLQSEKEGDIHYNVYIPESYDGTKAYALYFTLPGYEGLYFQGVAANIRSEDFGFEAQKYNSEMIIVAPQLNDWGETSADQTIALVEYFLEHYNINQEKVYASGYSGGGETMSIVAGKRPDLFTAYLQVSSRWDGDYETVVKAHLPVYLAIGRNDEYYGSEPTIQAYQTLHDLYEKQGLTEQEIDKLLVLDVKEHSYFTERNAPNEHGGGGFFAYDEEIMGWLFSQERSDSL</sequence>
<evidence type="ECO:0000313" key="4">
    <source>
        <dbReference type="Proteomes" id="UP000285820"/>
    </source>
</evidence>
<reference evidence="3 4" key="1">
    <citation type="submission" date="2018-08" db="EMBL/GenBank/DDBJ databases">
        <title>A genome reference for cultivated species of the human gut microbiota.</title>
        <authorList>
            <person name="Zou Y."/>
            <person name="Xue W."/>
            <person name="Luo G."/>
        </authorList>
    </citation>
    <scope>NUCLEOTIDE SEQUENCE [LARGE SCALE GENOMIC DNA]</scope>
    <source>
        <strain evidence="3 4">AF24-4</strain>
    </source>
</reference>
<proteinExistence type="predicted"/>